<evidence type="ECO:0000313" key="3">
    <source>
        <dbReference type="Proteomes" id="UP000254716"/>
    </source>
</evidence>
<name>A0A376W1F1_ECOLX</name>
<accession>A0A376W1F1</accession>
<keyword evidence="2" id="KW-0560">Oxidoreductase</keyword>
<dbReference type="GO" id="GO:0050626">
    <property type="term" value="F:trimethylamine-N-oxide reductase (cytochrome c) activity"/>
    <property type="evidence" value="ECO:0007669"/>
    <property type="project" value="UniProtKB-EC"/>
</dbReference>
<dbReference type="AlphaFoldDB" id="A0A376W1F1"/>
<reference evidence="2 3" key="1">
    <citation type="submission" date="2018-06" db="EMBL/GenBank/DDBJ databases">
        <authorList>
            <consortium name="Pathogen Informatics"/>
            <person name="Doyle S."/>
        </authorList>
    </citation>
    <scope>NUCLEOTIDE SEQUENCE [LARGE SCALE GENOMIC DNA]</scope>
    <source>
        <strain evidence="2 3">NCTC9081</strain>
    </source>
</reference>
<dbReference type="Proteomes" id="UP000254716">
    <property type="component" value="Unassembled WGS sequence"/>
</dbReference>
<dbReference type="Gene3D" id="3.90.55.10">
    <property type="entry name" value="Dimethylsulfoxide Reductase, domain 3"/>
    <property type="match status" value="1"/>
</dbReference>
<dbReference type="InterPro" id="IPR041460">
    <property type="entry name" value="Molybdopterin_N"/>
</dbReference>
<protein>
    <submittedName>
        <fullName evidence="2">Trimethylamine-N-oxide reductase</fullName>
        <ecNumber evidence="2">1.7.2.3</ecNumber>
    </submittedName>
</protein>
<feature type="domain" description="Molybdopterin oxidoreductase N-terminal" evidence="1">
    <location>
        <begin position="55"/>
        <end position="95"/>
    </location>
</feature>
<dbReference type="InterPro" id="IPR006311">
    <property type="entry name" value="TAT_signal"/>
</dbReference>
<sequence length="111" mass="11998">MNNNDLFQASRRRFLAQLGGLTVAGMLGPSLLTPRRATAAQAATEAVISKEGILTGSHWGAIRATVKDGRFVAAKPFELDKYPSKMIAGLPDHVHNAARIRYPMVRVELAA</sequence>
<dbReference type="Pfam" id="PF18364">
    <property type="entry name" value="Molybdopterin_N"/>
    <property type="match status" value="1"/>
</dbReference>
<evidence type="ECO:0000259" key="1">
    <source>
        <dbReference type="Pfam" id="PF18364"/>
    </source>
</evidence>
<dbReference type="SUPFAM" id="SSF53706">
    <property type="entry name" value="Formate dehydrogenase/DMSO reductase, domains 1-3"/>
    <property type="match status" value="1"/>
</dbReference>
<proteinExistence type="predicted"/>
<organism evidence="2 3">
    <name type="scientific">Escherichia coli</name>
    <dbReference type="NCBI Taxonomy" id="562"/>
    <lineage>
        <taxon>Bacteria</taxon>
        <taxon>Pseudomonadati</taxon>
        <taxon>Pseudomonadota</taxon>
        <taxon>Gammaproteobacteria</taxon>
        <taxon>Enterobacterales</taxon>
        <taxon>Enterobacteriaceae</taxon>
        <taxon>Escherichia</taxon>
    </lineage>
</organism>
<dbReference type="EC" id="1.7.2.3" evidence="2"/>
<evidence type="ECO:0000313" key="2">
    <source>
        <dbReference type="EMBL" id="STJ17886.1"/>
    </source>
</evidence>
<dbReference type="PROSITE" id="PS51318">
    <property type="entry name" value="TAT"/>
    <property type="match status" value="1"/>
</dbReference>
<gene>
    <name evidence="2" type="primary">torA_1</name>
    <name evidence="2" type="ORF">NCTC9081_03354</name>
</gene>
<dbReference type="EMBL" id="UGCV01000008">
    <property type="protein sequence ID" value="STJ17886.1"/>
    <property type="molecule type" value="Genomic_DNA"/>
</dbReference>